<keyword evidence="7" id="KW-1185">Reference proteome</keyword>
<evidence type="ECO:0000256" key="1">
    <source>
        <dbReference type="ARBA" id="ARBA00023015"/>
    </source>
</evidence>
<keyword evidence="1" id="KW-0805">Transcription regulation</keyword>
<sequence length="195" mass="21947">MSDRTTKERILDAAEGLMLEKSFHSVGLNEILEAVKVPKGSFYHHFKSKEQFGVELLKHYVSDANAYKRQMLLSPTPEPDPLRRLLSMCEGTICRVLETKGKCPCLVLKLAAEVSDMSEPMREVLAEGNREAIAILEQVLQECLEKGKIAKSIRPAEMARIIHDLWNGAMQRSIVCRDVSPPREALDFIRTLLAA</sequence>
<dbReference type="PRINTS" id="PR00455">
    <property type="entry name" value="HTHTETR"/>
</dbReference>
<dbReference type="PANTHER" id="PTHR47506">
    <property type="entry name" value="TRANSCRIPTIONAL REGULATORY PROTEIN"/>
    <property type="match status" value="1"/>
</dbReference>
<dbReference type="InterPro" id="IPR036271">
    <property type="entry name" value="Tet_transcr_reg_TetR-rel_C_sf"/>
</dbReference>
<dbReference type="Pfam" id="PF16925">
    <property type="entry name" value="TetR_C_13"/>
    <property type="match status" value="1"/>
</dbReference>
<accession>A0A7W8DM51</accession>
<gene>
    <name evidence="6" type="ORF">HNQ65_004470</name>
</gene>
<dbReference type="RefSeq" id="WP_184343077.1">
    <property type="nucleotide sequence ID" value="NZ_JACHIG010000012.1"/>
</dbReference>
<evidence type="ECO:0000256" key="3">
    <source>
        <dbReference type="ARBA" id="ARBA00023163"/>
    </source>
</evidence>
<dbReference type="Pfam" id="PF00440">
    <property type="entry name" value="TetR_N"/>
    <property type="match status" value="1"/>
</dbReference>
<dbReference type="GO" id="GO:0003677">
    <property type="term" value="F:DNA binding"/>
    <property type="evidence" value="ECO:0007669"/>
    <property type="project" value="UniProtKB-UniRule"/>
</dbReference>
<keyword evidence="3" id="KW-0804">Transcription</keyword>
<evidence type="ECO:0000256" key="2">
    <source>
        <dbReference type="ARBA" id="ARBA00023125"/>
    </source>
</evidence>
<dbReference type="InterPro" id="IPR009057">
    <property type="entry name" value="Homeodomain-like_sf"/>
</dbReference>
<feature type="DNA-binding region" description="H-T-H motif" evidence="4">
    <location>
        <begin position="27"/>
        <end position="46"/>
    </location>
</feature>
<dbReference type="Proteomes" id="UP000590740">
    <property type="component" value="Unassembled WGS sequence"/>
</dbReference>
<proteinExistence type="predicted"/>
<dbReference type="PROSITE" id="PS50977">
    <property type="entry name" value="HTH_TETR_2"/>
    <property type="match status" value="1"/>
</dbReference>
<comment type="caution">
    <text evidence="6">The sequence shown here is derived from an EMBL/GenBank/DDBJ whole genome shotgun (WGS) entry which is preliminary data.</text>
</comment>
<dbReference type="Gene3D" id="1.10.357.10">
    <property type="entry name" value="Tetracycline Repressor, domain 2"/>
    <property type="match status" value="1"/>
</dbReference>
<feature type="domain" description="HTH tetR-type" evidence="5">
    <location>
        <begin position="4"/>
        <end position="64"/>
    </location>
</feature>
<reference evidence="6 7" key="1">
    <citation type="submission" date="2020-08" db="EMBL/GenBank/DDBJ databases">
        <title>Genomic Encyclopedia of Type Strains, Phase IV (KMG-IV): sequencing the most valuable type-strain genomes for metagenomic binning, comparative biology and taxonomic classification.</title>
        <authorList>
            <person name="Goeker M."/>
        </authorList>
    </citation>
    <scope>NUCLEOTIDE SEQUENCE [LARGE SCALE GENOMIC DNA]</scope>
    <source>
        <strain evidence="6 7">DSM 12252</strain>
    </source>
</reference>
<protein>
    <submittedName>
        <fullName evidence="6">TetR/AcrR family transcriptional repressor of nem operon</fullName>
    </submittedName>
</protein>
<dbReference type="PANTHER" id="PTHR47506:SF6">
    <property type="entry name" value="HTH-TYPE TRANSCRIPTIONAL REPRESSOR NEMR"/>
    <property type="match status" value="1"/>
</dbReference>
<name>A0A7W8DM51_9BACT</name>
<evidence type="ECO:0000313" key="7">
    <source>
        <dbReference type="Proteomes" id="UP000590740"/>
    </source>
</evidence>
<dbReference type="SUPFAM" id="SSF48498">
    <property type="entry name" value="Tetracyclin repressor-like, C-terminal domain"/>
    <property type="match status" value="1"/>
</dbReference>
<evidence type="ECO:0000259" key="5">
    <source>
        <dbReference type="PROSITE" id="PS50977"/>
    </source>
</evidence>
<keyword evidence="2 4" id="KW-0238">DNA-binding</keyword>
<evidence type="ECO:0000256" key="4">
    <source>
        <dbReference type="PROSITE-ProRule" id="PRU00335"/>
    </source>
</evidence>
<dbReference type="EMBL" id="JACHIG010000012">
    <property type="protein sequence ID" value="MBB5034862.1"/>
    <property type="molecule type" value="Genomic_DNA"/>
</dbReference>
<dbReference type="InterPro" id="IPR011075">
    <property type="entry name" value="TetR_C"/>
</dbReference>
<dbReference type="SUPFAM" id="SSF46689">
    <property type="entry name" value="Homeodomain-like"/>
    <property type="match status" value="1"/>
</dbReference>
<organism evidence="6 7">
    <name type="scientific">Prosthecobacter vanneervenii</name>
    <dbReference type="NCBI Taxonomy" id="48466"/>
    <lineage>
        <taxon>Bacteria</taxon>
        <taxon>Pseudomonadati</taxon>
        <taxon>Verrucomicrobiota</taxon>
        <taxon>Verrucomicrobiia</taxon>
        <taxon>Verrucomicrobiales</taxon>
        <taxon>Verrucomicrobiaceae</taxon>
        <taxon>Prosthecobacter</taxon>
    </lineage>
</organism>
<evidence type="ECO:0000313" key="6">
    <source>
        <dbReference type="EMBL" id="MBB5034862.1"/>
    </source>
</evidence>
<dbReference type="AlphaFoldDB" id="A0A7W8DM51"/>
<dbReference type="InterPro" id="IPR001647">
    <property type="entry name" value="HTH_TetR"/>
</dbReference>